<dbReference type="EMBL" id="CP119078">
    <property type="protein sequence ID" value="WED41961.1"/>
    <property type="molecule type" value="Genomic_DNA"/>
</dbReference>
<evidence type="ECO:0000313" key="1">
    <source>
        <dbReference type="EMBL" id="WED41961.1"/>
    </source>
</evidence>
<organism evidence="1 2">
    <name type="scientific">Legionella cardiaca</name>
    <dbReference type="NCBI Taxonomy" id="1071983"/>
    <lineage>
        <taxon>Bacteria</taxon>
        <taxon>Pseudomonadati</taxon>
        <taxon>Pseudomonadota</taxon>
        <taxon>Gammaproteobacteria</taxon>
        <taxon>Legionellales</taxon>
        <taxon>Legionellaceae</taxon>
        <taxon>Legionella</taxon>
    </lineage>
</organism>
<dbReference type="RefSeq" id="WP_275087785.1">
    <property type="nucleotide sequence ID" value="NZ_CP119078.1"/>
</dbReference>
<proteinExistence type="predicted"/>
<gene>
    <name evidence="1" type="ORF">PXX05_08430</name>
</gene>
<name>A0ABY8ARQ7_9GAMM</name>
<sequence length="209" mass="24311">MILSKLASTLTLDYHSCSSSNDNHYNTLMMRPHAPQSEEMNSIEKEKLRKRKEEITLEWEKIVEAYRKQFGEPKHDINGNIYFPFPSSNDSEQFYDKQAKEGRIFMMLEVDGNGPTGNYFFSIGDGNQYRGYADQQHIGEIQEALDSWMFKGDEEKSELEKTLFSGVSKDQRAKYNLQNLKSENKSIVSPITEDEDEDDEITKRVKLRI</sequence>
<dbReference type="Proteomes" id="UP001222087">
    <property type="component" value="Chromosome"/>
</dbReference>
<reference evidence="1 2" key="1">
    <citation type="submission" date="2023-02" db="EMBL/GenBank/DDBJ databases">
        <title>Genome Sequence of L. cardiaca H63T.</title>
        <authorList>
            <person name="Lopez A.E."/>
            <person name="Cianciotto N.P."/>
        </authorList>
    </citation>
    <scope>NUCLEOTIDE SEQUENCE [LARGE SCALE GENOMIC DNA]</scope>
    <source>
        <strain evidence="1 2">H63</strain>
    </source>
</reference>
<protein>
    <submittedName>
        <fullName evidence="1">Uncharacterized protein</fullName>
    </submittedName>
</protein>
<evidence type="ECO:0000313" key="2">
    <source>
        <dbReference type="Proteomes" id="UP001222087"/>
    </source>
</evidence>
<accession>A0ABY8ARQ7</accession>
<keyword evidence="2" id="KW-1185">Reference proteome</keyword>